<dbReference type="Pfam" id="PF01075">
    <property type="entry name" value="Glyco_transf_9"/>
    <property type="match status" value="1"/>
</dbReference>
<comment type="caution">
    <text evidence="3">The sequence shown here is derived from an EMBL/GenBank/DDBJ whole genome shotgun (WGS) entry which is preliminary data.</text>
</comment>
<evidence type="ECO:0000313" key="4">
    <source>
        <dbReference type="Proteomes" id="UP000053688"/>
    </source>
</evidence>
<dbReference type="STRING" id="28176.CF66_3044"/>
<accession>S3DGC8</accession>
<dbReference type="GO" id="GO:0008713">
    <property type="term" value="F:ADP-heptose-lipopolysaccharide heptosyltransferase activity"/>
    <property type="evidence" value="ECO:0007669"/>
    <property type="project" value="TreeGrafter"/>
</dbReference>
<gene>
    <name evidence="3" type="ORF">O1U_0796</name>
</gene>
<evidence type="ECO:0000313" key="3">
    <source>
        <dbReference type="EMBL" id="EPE37492.1"/>
    </source>
</evidence>
<dbReference type="PATRIC" id="fig|1236703.3.peg.825"/>
<dbReference type="GO" id="GO:0005829">
    <property type="term" value="C:cytosol"/>
    <property type="evidence" value="ECO:0007669"/>
    <property type="project" value="TreeGrafter"/>
</dbReference>
<keyword evidence="1" id="KW-0328">Glycosyltransferase</keyword>
<dbReference type="AlphaFoldDB" id="S3DGC8"/>
<dbReference type="Proteomes" id="UP000053688">
    <property type="component" value="Unassembled WGS sequence"/>
</dbReference>
<dbReference type="EMBL" id="AMSD01000002">
    <property type="protein sequence ID" value="EPE37492.1"/>
    <property type="molecule type" value="Genomic_DNA"/>
</dbReference>
<dbReference type="eggNOG" id="COG0859">
    <property type="taxonomic scope" value="Bacteria"/>
</dbReference>
<dbReference type="GO" id="GO:0009244">
    <property type="term" value="P:lipopolysaccharide core region biosynthetic process"/>
    <property type="evidence" value="ECO:0007669"/>
    <property type="project" value="TreeGrafter"/>
</dbReference>
<sequence>MLKMTLPDWKIIALVPNYTIELAELCPWIDKILLEPTQNKILTTLNLIKEEKIDYSINFFSNIYNAMLVWKSGIPYRLAPATKISQIFYNKRLKQRRSQSIKPEFQYNLDLAHAFLQDINQPIVEPNAPYLTFSHNQLKRQKNKLVNQLNISKDKPWIFLHIGTGGSANNLSLEQYAQLIDGLYQGREIILTAGPKEEEQAKYLKTLVLDNSNISILYNKYNGLIDFSMSIACSDLFISGSTGPLHIAGAIDIPTVGFFPSKRSSTPLRWKPINTKGNHIAFYPPYREKNKSNNEDMSNINIFKVLEKLKVWIFQHNLNGF</sequence>
<dbReference type="Gene3D" id="3.40.50.2000">
    <property type="entry name" value="Glycogen Phosphorylase B"/>
    <property type="match status" value="2"/>
</dbReference>
<reference evidence="3 4" key="1">
    <citation type="journal article" date="2014" name="Environ. Microbiol.">
        <title>Genomic signatures of obligate host dependence in the luminous bacterial symbiont of a vertebrate.</title>
        <authorList>
            <person name="Hendry T.A."/>
            <person name="de Wet J.R."/>
            <person name="Dunlap P.V."/>
        </authorList>
    </citation>
    <scope>NUCLEOTIDE SEQUENCE [LARGE SCALE GENOMIC DNA]</scope>
    <source>
        <strain evidence="3 4">Akat1</strain>
    </source>
</reference>
<dbReference type="PANTHER" id="PTHR30160">
    <property type="entry name" value="TETRAACYLDISACCHARIDE 4'-KINASE-RELATED"/>
    <property type="match status" value="1"/>
</dbReference>
<dbReference type="PANTHER" id="PTHR30160:SF15">
    <property type="entry name" value="GLYCOSYLTRANSFERASE HI_0523-RELATED"/>
    <property type="match status" value="1"/>
</dbReference>
<proteinExistence type="predicted"/>
<dbReference type="InterPro" id="IPR002201">
    <property type="entry name" value="Glyco_trans_9"/>
</dbReference>
<keyword evidence="4" id="KW-1185">Reference proteome</keyword>
<dbReference type="InterPro" id="IPR051199">
    <property type="entry name" value="LPS_LOS_Heptosyltrfase"/>
</dbReference>
<evidence type="ECO:0000256" key="2">
    <source>
        <dbReference type="ARBA" id="ARBA00022679"/>
    </source>
</evidence>
<evidence type="ECO:0000256" key="1">
    <source>
        <dbReference type="ARBA" id="ARBA00022676"/>
    </source>
</evidence>
<protein>
    <submittedName>
        <fullName evidence="3">ADP-heptose:LPS heptosyltransferase</fullName>
    </submittedName>
</protein>
<dbReference type="SUPFAM" id="SSF53756">
    <property type="entry name" value="UDP-Glycosyltransferase/glycogen phosphorylase"/>
    <property type="match status" value="1"/>
</dbReference>
<organism evidence="3 4">
    <name type="scientific">Candidatus Photodesmus katoptron Akat1</name>
    <dbReference type="NCBI Taxonomy" id="1236703"/>
    <lineage>
        <taxon>Bacteria</taxon>
        <taxon>Pseudomonadati</taxon>
        <taxon>Pseudomonadota</taxon>
        <taxon>Gammaproteobacteria</taxon>
        <taxon>Vibrionales</taxon>
        <taxon>Vibrionaceae</taxon>
        <taxon>Candidatus Photodesmus</taxon>
    </lineage>
</organism>
<name>S3DGC8_9GAMM</name>
<keyword evidence="2 3" id="KW-0808">Transferase</keyword>
<dbReference type="CDD" id="cd03789">
    <property type="entry name" value="GT9_LPS_heptosyltransferase"/>
    <property type="match status" value="1"/>
</dbReference>